<sequence>MLHDDAIQTLMVIASNARSLLSSRKFRIIPAVKENLEWTGDTALRLAEDLRRLSLDLRPSILDTMGLLPALNWLVSSFGSAHNIAGQFEVDGEIRTLEPEVDVAIFRIVQEALSNVGRHSGATKVCVRVKYLPRWLKLSIKDNGTGFTLPKEITSYSHEGKIGLLGMHQRARSLGGTLNVDTKSGKGTLILVQVPFSSLSSTE</sequence>
<dbReference type="EMBL" id="BARV01004494">
    <property type="protein sequence ID" value="GAI18134.1"/>
    <property type="molecule type" value="Genomic_DNA"/>
</dbReference>
<proteinExistence type="predicted"/>
<dbReference type="Gene3D" id="3.30.565.10">
    <property type="entry name" value="Histidine kinase-like ATPase, C-terminal domain"/>
    <property type="match status" value="1"/>
</dbReference>
<evidence type="ECO:0000313" key="6">
    <source>
        <dbReference type="EMBL" id="GAI18134.1"/>
    </source>
</evidence>
<dbReference type="GO" id="GO:0004673">
    <property type="term" value="F:protein histidine kinase activity"/>
    <property type="evidence" value="ECO:0007669"/>
    <property type="project" value="UniProtKB-EC"/>
</dbReference>
<keyword evidence="4" id="KW-0418">Kinase</keyword>
<gene>
    <name evidence="6" type="ORF">S06H3_09940</name>
</gene>
<dbReference type="PANTHER" id="PTHR24421">
    <property type="entry name" value="NITRATE/NITRITE SENSOR PROTEIN NARX-RELATED"/>
    <property type="match status" value="1"/>
</dbReference>
<evidence type="ECO:0000256" key="1">
    <source>
        <dbReference type="ARBA" id="ARBA00000085"/>
    </source>
</evidence>
<keyword evidence="3" id="KW-0808">Transferase</keyword>
<comment type="catalytic activity">
    <reaction evidence="1">
        <text>ATP + protein L-histidine = ADP + protein N-phospho-L-histidine.</text>
        <dbReference type="EC" id="2.7.13.3"/>
    </reaction>
</comment>
<accession>X1NHI2</accession>
<evidence type="ECO:0000256" key="4">
    <source>
        <dbReference type="ARBA" id="ARBA00022777"/>
    </source>
</evidence>
<dbReference type="InterPro" id="IPR003594">
    <property type="entry name" value="HATPase_dom"/>
</dbReference>
<evidence type="ECO:0000259" key="5">
    <source>
        <dbReference type="SMART" id="SM00387"/>
    </source>
</evidence>
<dbReference type="InterPro" id="IPR036890">
    <property type="entry name" value="HATPase_C_sf"/>
</dbReference>
<dbReference type="PANTHER" id="PTHR24421:SF10">
    <property type="entry name" value="NITRATE_NITRITE SENSOR PROTEIN NARQ"/>
    <property type="match status" value="1"/>
</dbReference>
<dbReference type="AlphaFoldDB" id="X1NHI2"/>
<protein>
    <recommendedName>
        <fullName evidence="2">histidine kinase</fullName>
        <ecNumber evidence="2">2.7.13.3</ecNumber>
    </recommendedName>
</protein>
<reference evidence="6" key="1">
    <citation type="journal article" date="2014" name="Front. Microbiol.">
        <title>High frequency of phylogenetically diverse reductive dehalogenase-homologous genes in deep subseafloor sedimentary metagenomes.</title>
        <authorList>
            <person name="Kawai M."/>
            <person name="Futagami T."/>
            <person name="Toyoda A."/>
            <person name="Takaki Y."/>
            <person name="Nishi S."/>
            <person name="Hori S."/>
            <person name="Arai W."/>
            <person name="Tsubouchi T."/>
            <person name="Morono Y."/>
            <person name="Uchiyama I."/>
            <person name="Ito T."/>
            <person name="Fujiyama A."/>
            <person name="Inagaki F."/>
            <person name="Takami H."/>
        </authorList>
    </citation>
    <scope>NUCLEOTIDE SEQUENCE</scope>
    <source>
        <strain evidence="6">Expedition CK06-06</strain>
    </source>
</reference>
<dbReference type="CDD" id="cd16917">
    <property type="entry name" value="HATPase_UhpB-NarQ-NarX-like"/>
    <property type="match status" value="1"/>
</dbReference>
<comment type="caution">
    <text evidence="6">The sequence shown here is derived from an EMBL/GenBank/DDBJ whole genome shotgun (WGS) entry which is preliminary data.</text>
</comment>
<evidence type="ECO:0000256" key="2">
    <source>
        <dbReference type="ARBA" id="ARBA00012438"/>
    </source>
</evidence>
<name>X1NHI2_9ZZZZ</name>
<dbReference type="GO" id="GO:0000160">
    <property type="term" value="P:phosphorelay signal transduction system"/>
    <property type="evidence" value="ECO:0007669"/>
    <property type="project" value="UniProtKB-KW"/>
</dbReference>
<dbReference type="SUPFAM" id="SSF55874">
    <property type="entry name" value="ATPase domain of HSP90 chaperone/DNA topoisomerase II/histidine kinase"/>
    <property type="match status" value="1"/>
</dbReference>
<dbReference type="SMART" id="SM00387">
    <property type="entry name" value="HATPase_c"/>
    <property type="match status" value="1"/>
</dbReference>
<evidence type="ECO:0000256" key="3">
    <source>
        <dbReference type="ARBA" id="ARBA00022679"/>
    </source>
</evidence>
<dbReference type="InterPro" id="IPR050482">
    <property type="entry name" value="Sensor_HK_TwoCompSys"/>
</dbReference>
<organism evidence="6">
    <name type="scientific">marine sediment metagenome</name>
    <dbReference type="NCBI Taxonomy" id="412755"/>
    <lineage>
        <taxon>unclassified sequences</taxon>
        <taxon>metagenomes</taxon>
        <taxon>ecological metagenomes</taxon>
    </lineage>
</organism>
<dbReference type="EC" id="2.7.13.3" evidence="2"/>
<dbReference type="Pfam" id="PF02518">
    <property type="entry name" value="HATPase_c"/>
    <property type="match status" value="1"/>
</dbReference>
<feature type="domain" description="Histidine kinase/HSP90-like ATPase" evidence="5">
    <location>
        <begin position="100"/>
        <end position="198"/>
    </location>
</feature>